<dbReference type="AlphaFoldDB" id="A0AAV5SKX3"/>
<comment type="caution">
    <text evidence="1">The sequence shown here is derived from an EMBL/GenBank/DDBJ whole genome shotgun (WGS) entry which is preliminary data.</text>
</comment>
<dbReference type="PANTHER" id="PTHR13411:SF6">
    <property type="entry name" value="PLASMINOGEN RECEPTOR (KT)"/>
    <property type="match status" value="1"/>
</dbReference>
<name>A0AAV5SKX3_9BILA</name>
<dbReference type="Proteomes" id="UP001432027">
    <property type="component" value="Unassembled WGS sequence"/>
</dbReference>
<proteinExistence type="predicted"/>
<dbReference type="InterPro" id="IPR019319">
    <property type="entry name" value="Plg-R(KT)"/>
</dbReference>
<dbReference type="PANTHER" id="PTHR13411">
    <property type="entry name" value="PLASMINOGEN RECEPTOR (KT)"/>
    <property type="match status" value="1"/>
</dbReference>
<organism evidence="1 2">
    <name type="scientific">Pristionchus entomophagus</name>
    <dbReference type="NCBI Taxonomy" id="358040"/>
    <lineage>
        <taxon>Eukaryota</taxon>
        <taxon>Metazoa</taxon>
        <taxon>Ecdysozoa</taxon>
        <taxon>Nematoda</taxon>
        <taxon>Chromadorea</taxon>
        <taxon>Rhabditida</taxon>
        <taxon>Rhabditina</taxon>
        <taxon>Diplogasteromorpha</taxon>
        <taxon>Diplogasteroidea</taxon>
        <taxon>Neodiplogasteridae</taxon>
        <taxon>Pristionchus</taxon>
    </lineage>
</organism>
<accession>A0AAV5SKX3</accession>
<dbReference type="GO" id="GO:0005886">
    <property type="term" value="C:plasma membrane"/>
    <property type="evidence" value="ECO:0007669"/>
    <property type="project" value="InterPro"/>
</dbReference>
<sequence length="137" mass="14959">MGQSNGKLDASVIEKQRQNLLETELAAADLASVRNHALEISRRREQFHWQFVGASTLTVALGAAAVLTKRTDLIMPIAPLILGGFYCHFSAYGEPLEALKSDAERLLKESPKLVARPGGPITLAEIDRLRVEMYGSA</sequence>
<gene>
    <name evidence="1" type="ORF">PENTCL1PPCAC_5427</name>
</gene>
<keyword evidence="2" id="KW-1185">Reference proteome</keyword>
<evidence type="ECO:0000313" key="1">
    <source>
        <dbReference type="EMBL" id="GMS83252.1"/>
    </source>
</evidence>
<protein>
    <submittedName>
        <fullName evidence="1">Uncharacterized protein</fullName>
    </submittedName>
</protein>
<dbReference type="Pfam" id="PF10166">
    <property type="entry name" value="DUF2368"/>
    <property type="match status" value="1"/>
</dbReference>
<reference evidence="1" key="1">
    <citation type="submission" date="2023-10" db="EMBL/GenBank/DDBJ databases">
        <title>Genome assembly of Pristionchus species.</title>
        <authorList>
            <person name="Yoshida K."/>
            <person name="Sommer R.J."/>
        </authorList>
    </citation>
    <scope>NUCLEOTIDE SEQUENCE</scope>
    <source>
        <strain evidence="1">RS0144</strain>
    </source>
</reference>
<evidence type="ECO:0000313" key="2">
    <source>
        <dbReference type="Proteomes" id="UP001432027"/>
    </source>
</evidence>
<dbReference type="EMBL" id="BTSX01000002">
    <property type="protein sequence ID" value="GMS83252.1"/>
    <property type="molecule type" value="Genomic_DNA"/>
</dbReference>